<protein>
    <submittedName>
        <fullName evidence="2">Pilus assembly protein PilM</fullName>
    </submittedName>
</protein>
<organism evidence="2 3">
    <name type="scientific">Candidatus Dojkabacteria bacterium</name>
    <dbReference type="NCBI Taxonomy" id="2099670"/>
    <lineage>
        <taxon>Bacteria</taxon>
        <taxon>Candidatus Dojkabacteria</taxon>
    </lineage>
</organism>
<dbReference type="GO" id="GO:0051301">
    <property type="term" value="P:cell division"/>
    <property type="evidence" value="ECO:0007669"/>
    <property type="project" value="InterPro"/>
</dbReference>
<dbReference type="Gene3D" id="3.30.420.40">
    <property type="match status" value="2"/>
</dbReference>
<feature type="domain" description="SHS2" evidence="1">
    <location>
        <begin position="17"/>
        <end position="237"/>
    </location>
</feature>
<sequence length="417" mass="45807">MLPFFRKSPKTQQEDIYLALDIGTEFVKAALFSVDFTSLKIAIKGYSKVRQHSSAMQGAMIVNLENVISACDRAIGEALLDADAIANKNLPEGEEPYRTPIPTRTVMGIAGELVQGITIMADYTREDPDSKIDETEMAEVIAHVKQQAFADAATDIAEDIGIPVAALQELNSKINATYIDGVKVDNPLGFTGSEVTYRVFSTFAPSLHVNSLKEIAASLGLEVLSIEVQPYAIARAIKGARSKEFSAVIIDVGGGTTDVAVVDQGGIVGTKMFAFGGRVFSRRIQKDLDLELHDAEQMKIEYADGKLTKDKEIQIRKALKKDINIWAEGVELSLEELDDLDKYPTQFYLCGGGSALPEVRQVLLEHPWLQVLPFRKYPKTSMLFPNQLVDIEDQTGRIIDPSDVTPLALARMILELV</sequence>
<evidence type="ECO:0000259" key="1">
    <source>
        <dbReference type="SMART" id="SM00842"/>
    </source>
</evidence>
<reference evidence="2" key="1">
    <citation type="journal article" date="2022" name="ISME J.">
        <title>A general approach to explore prokaryotic protein glycosylation reveals the unique surface layer modulation of an anammox bacterium.</title>
        <authorList>
            <person name="Pabst M."/>
            <person name="Grouzdev D.S."/>
            <person name="Lawson C.E."/>
            <person name="Kleikamp H.B.C."/>
            <person name="de Ram C."/>
            <person name="Louwen R."/>
            <person name="Lin Y.M."/>
            <person name="Lucker S."/>
            <person name="van Loosdrecht M.C.M."/>
            <person name="Laureni M."/>
        </authorList>
    </citation>
    <scope>NUCLEOTIDE SEQUENCE</scope>
    <source>
        <strain evidence="2">BROCD043</strain>
    </source>
</reference>
<name>A0A952DVS7_9BACT</name>
<dbReference type="EMBL" id="JACFOF010000006">
    <property type="protein sequence ID" value="MBW7953760.1"/>
    <property type="molecule type" value="Genomic_DNA"/>
</dbReference>
<dbReference type="Proteomes" id="UP000781173">
    <property type="component" value="Unassembled WGS sequence"/>
</dbReference>
<comment type="caution">
    <text evidence="2">The sequence shown here is derived from an EMBL/GenBank/DDBJ whole genome shotgun (WGS) entry which is preliminary data.</text>
</comment>
<dbReference type="SMART" id="SM00842">
    <property type="entry name" value="FtsA"/>
    <property type="match status" value="1"/>
</dbReference>
<gene>
    <name evidence="2" type="primary">pilM</name>
    <name evidence="2" type="ORF">H3C67_03150</name>
</gene>
<dbReference type="InterPro" id="IPR003494">
    <property type="entry name" value="SHS2_FtsA"/>
</dbReference>
<dbReference type="SUPFAM" id="SSF53067">
    <property type="entry name" value="Actin-like ATPase domain"/>
    <property type="match status" value="2"/>
</dbReference>
<dbReference type="PANTHER" id="PTHR32432">
    <property type="entry name" value="CELL DIVISION PROTEIN FTSA-RELATED"/>
    <property type="match status" value="1"/>
</dbReference>
<dbReference type="Pfam" id="PF14450">
    <property type="entry name" value="FtsA"/>
    <property type="match status" value="1"/>
</dbReference>
<dbReference type="InterPro" id="IPR050696">
    <property type="entry name" value="FtsA/MreB"/>
</dbReference>
<dbReference type="AlphaFoldDB" id="A0A952DVS7"/>
<proteinExistence type="predicted"/>
<evidence type="ECO:0000313" key="3">
    <source>
        <dbReference type="Proteomes" id="UP000781173"/>
    </source>
</evidence>
<dbReference type="InterPro" id="IPR043129">
    <property type="entry name" value="ATPase_NBD"/>
</dbReference>
<accession>A0A952DVS7</accession>
<evidence type="ECO:0000313" key="2">
    <source>
        <dbReference type="EMBL" id="MBW7953760.1"/>
    </source>
</evidence>